<feature type="region of interest" description="Disordered" evidence="2">
    <location>
        <begin position="132"/>
        <end position="179"/>
    </location>
</feature>
<evidence type="ECO:0000256" key="2">
    <source>
        <dbReference type="SAM" id="MobiDB-lite"/>
    </source>
</evidence>
<feature type="compositionally biased region" description="Pro residues" evidence="2">
    <location>
        <begin position="165"/>
        <end position="176"/>
    </location>
</feature>
<dbReference type="EMBL" id="JASNWA010000008">
    <property type="protein sequence ID" value="KAK3171262.1"/>
    <property type="molecule type" value="Genomic_DNA"/>
</dbReference>
<dbReference type="AlphaFoldDB" id="A0AAD9Z7K1"/>
<organism evidence="5 6">
    <name type="scientific">Lepraria neglecta</name>
    <dbReference type="NCBI Taxonomy" id="209136"/>
    <lineage>
        <taxon>Eukaryota</taxon>
        <taxon>Fungi</taxon>
        <taxon>Dikarya</taxon>
        <taxon>Ascomycota</taxon>
        <taxon>Pezizomycotina</taxon>
        <taxon>Lecanoromycetes</taxon>
        <taxon>OSLEUM clade</taxon>
        <taxon>Lecanoromycetidae</taxon>
        <taxon>Lecanorales</taxon>
        <taxon>Lecanorineae</taxon>
        <taxon>Stereocaulaceae</taxon>
        <taxon>Lepraria</taxon>
    </lineage>
</organism>
<accession>A0AAD9Z7K1</accession>
<evidence type="ECO:0000259" key="4">
    <source>
        <dbReference type="Pfam" id="PF10342"/>
    </source>
</evidence>
<evidence type="ECO:0000256" key="1">
    <source>
        <dbReference type="ARBA" id="ARBA00022729"/>
    </source>
</evidence>
<name>A0AAD9Z7K1_9LECA</name>
<feature type="compositionally biased region" description="Polar residues" evidence="2">
    <location>
        <begin position="138"/>
        <end position="153"/>
    </location>
</feature>
<dbReference type="Pfam" id="PF10342">
    <property type="entry name" value="Kre9_KNH"/>
    <property type="match status" value="1"/>
</dbReference>
<feature type="compositionally biased region" description="Low complexity" evidence="2">
    <location>
        <begin position="154"/>
        <end position="164"/>
    </location>
</feature>
<feature type="chain" id="PRO_5042182854" description="Yeast cell wall synthesis Kre9/Knh1-like N-terminal domain-containing protein" evidence="3">
    <location>
        <begin position="19"/>
        <end position="258"/>
    </location>
</feature>
<keyword evidence="1 3" id="KW-0732">Signal</keyword>
<proteinExistence type="predicted"/>
<keyword evidence="6" id="KW-1185">Reference proteome</keyword>
<dbReference type="InterPro" id="IPR018466">
    <property type="entry name" value="Kre9/Knh1-like_N"/>
</dbReference>
<dbReference type="Proteomes" id="UP001276659">
    <property type="component" value="Unassembled WGS sequence"/>
</dbReference>
<sequence length="258" mass="26242">MRFSAIVTAFLAPIYVQAFVAFTNNAYTGITTGTPFMLTWSGDNSPVTISLLNGPKQMLVKVNTVASKSSSLLNAISRTVQNQANTFKDAVSGSSFKWTPPTSLTAGTYALSITQSGTTNYSPQFPVASNGVPAAESKATSAPATSKNTSPNLSPVTSPASYPAATPPPAVRPPSAPNLTVVMDNKPVYSAPDNGSSTAVPAGTASGINAALPSGTGMGGSTSTLLPFKGGAEKIGQVGWGWSLAAVVVGANVMRFAF</sequence>
<reference evidence="5" key="1">
    <citation type="submission" date="2022-11" db="EMBL/GenBank/DDBJ databases">
        <title>Chromosomal genome sequence assembly and mating type (MAT) locus characterization of the leprose asexual lichenized fungus Lepraria neglecta (Nyl.) Erichsen.</title>
        <authorList>
            <person name="Allen J.L."/>
            <person name="Pfeffer B."/>
        </authorList>
    </citation>
    <scope>NUCLEOTIDE SEQUENCE</scope>
    <source>
        <strain evidence="5">Allen 5258</strain>
    </source>
</reference>
<feature type="domain" description="Yeast cell wall synthesis Kre9/Knh1-like N-terminal" evidence="4">
    <location>
        <begin position="30"/>
        <end position="127"/>
    </location>
</feature>
<protein>
    <recommendedName>
        <fullName evidence="4">Yeast cell wall synthesis Kre9/Knh1-like N-terminal domain-containing protein</fullName>
    </recommendedName>
</protein>
<evidence type="ECO:0000313" key="6">
    <source>
        <dbReference type="Proteomes" id="UP001276659"/>
    </source>
</evidence>
<evidence type="ECO:0000313" key="5">
    <source>
        <dbReference type="EMBL" id="KAK3171262.1"/>
    </source>
</evidence>
<evidence type="ECO:0000256" key="3">
    <source>
        <dbReference type="SAM" id="SignalP"/>
    </source>
</evidence>
<gene>
    <name evidence="5" type="ORF">OEA41_003346</name>
</gene>
<comment type="caution">
    <text evidence="5">The sequence shown here is derived from an EMBL/GenBank/DDBJ whole genome shotgun (WGS) entry which is preliminary data.</text>
</comment>
<feature type="signal peptide" evidence="3">
    <location>
        <begin position="1"/>
        <end position="18"/>
    </location>
</feature>